<dbReference type="PANTHER" id="PTHR42813:SF2">
    <property type="entry name" value="DEHYDROGENASE, ZINC-CONTAINING, PUTATIVE (AFU_ORTHOLOGUE AFUA_2G02810)-RELATED"/>
    <property type="match status" value="1"/>
</dbReference>
<evidence type="ECO:0000313" key="8">
    <source>
        <dbReference type="EMBL" id="SKC39884.1"/>
    </source>
</evidence>
<evidence type="ECO:0000259" key="7">
    <source>
        <dbReference type="Pfam" id="PF08240"/>
    </source>
</evidence>
<keyword evidence="2 5" id="KW-0479">Metal-binding</keyword>
<dbReference type="STRING" id="526729.SAMN04324258_0651"/>
<dbReference type="GO" id="GO:0016491">
    <property type="term" value="F:oxidoreductase activity"/>
    <property type="evidence" value="ECO:0007669"/>
    <property type="project" value="UniProtKB-KW"/>
</dbReference>
<dbReference type="Gene3D" id="3.40.50.720">
    <property type="entry name" value="NAD(P)-binding Rossmann-like Domain"/>
    <property type="match status" value="1"/>
</dbReference>
<reference evidence="8 9" key="1">
    <citation type="submission" date="2017-02" db="EMBL/GenBank/DDBJ databases">
        <authorList>
            <person name="Peterson S.W."/>
        </authorList>
    </citation>
    <scope>NUCLEOTIDE SEQUENCE [LARGE SCALE GENOMIC DNA]</scope>
    <source>
        <strain evidence="8 9">DSM 21481</strain>
    </source>
</reference>
<evidence type="ECO:0000256" key="1">
    <source>
        <dbReference type="ARBA" id="ARBA00001947"/>
    </source>
</evidence>
<dbReference type="Proteomes" id="UP000189777">
    <property type="component" value="Unassembled WGS sequence"/>
</dbReference>
<comment type="cofactor">
    <cofactor evidence="1 5">
        <name>Zn(2+)</name>
        <dbReference type="ChEBI" id="CHEBI:29105"/>
    </cofactor>
</comment>
<dbReference type="GO" id="GO:0008270">
    <property type="term" value="F:zinc ion binding"/>
    <property type="evidence" value="ECO:0007669"/>
    <property type="project" value="InterPro"/>
</dbReference>
<dbReference type="Pfam" id="PF08240">
    <property type="entry name" value="ADH_N"/>
    <property type="match status" value="1"/>
</dbReference>
<feature type="domain" description="Alcohol dehydrogenase-like N-terminal" evidence="7">
    <location>
        <begin position="42"/>
        <end position="149"/>
    </location>
</feature>
<dbReference type="SUPFAM" id="SSF51735">
    <property type="entry name" value="NAD(P)-binding Rossmann-fold domains"/>
    <property type="match status" value="1"/>
</dbReference>
<dbReference type="Gene3D" id="3.90.180.10">
    <property type="entry name" value="Medium-chain alcohol dehydrogenases, catalytic domain"/>
    <property type="match status" value="1"/>
</dbReference>
<dbReference type="InterPro" id="IPR036291">
    <property type="entry name" value="NAD(P)-bd_dom_sf"/>
</dbReference>
<evidence type="ECO:0000256" key="3">
    <source>
        <dbReference type="ARBA" id="ARBA00022833"/>
    </source>
</evidence>
<name>A0A1T5IL01_9MICO</name>
<dbReference type="EMBL" id="FUZQ01000001">
    <property type="protein sequence ID" value="SKC39884.1"/>
    <property type="molecule type" value="Genomic_DNA"/>
</dbReference>
<evidence type="ECO:0000259" key="6">
    <source>
        <dbReference type="Pfam" id="PF00107"/>
    </source>
</evidence>
<proteinExistence type="inferred from homology"/>
<keyword evidence="4" id="KW-0560">Oxidoreductase</keyword>
<dbReference type="AlphaFoldDB" id="A0A1T5IL01"/>
<evidence type="ECO:0000256" key="5">
    <source>
        <dbReference type="RuleBase" id="RU361277"/>
    </source>
</evidence>
<dbReference type="SUPFAM" id="SSF50129">
    <property type="entry name" value="GroES-like"/>
    <property type="match status" value="1"/>
</dbReference>
<evidence type="ECO:0000313" key="9">
    <source>
        <dbReference type="Proteomes" id="UP000189777"/>
    </source>
</evidence>
<evidence type="ECO:0000256" key="2">
    <source>
        <dbReference type="ARBA" id="ARBA00022723"/>
    </source>
</evidence>
<dbReference type="PANTHER" id="PTHR42813">
    <property type="entry name" value="ZINC-TYPE ALCOHOL DEHYDROGENASE-LIKE"/>
    <property type="match status" value="1"/>
</dbReference>
<dbReference type="InterPro" id="IPR013154">
    <property type="entry name" value="ADH-like_N"/>
</dbReference>
<keyword evidence="9" id="KW-1185">Reference proteome</keyword>
<evidence type="ECO:0000256" key="4">
    <source>
        <dbReference type="ARBA" id="ARBA00023002"/>
    </source>
</evidence>
<keyword evidence="3 5" id="KW-0862">Zinc</keyword>
<sequence>MNVAGQPRDVRAVYRGRMRAAVIHGPRDVRVEDRPDPKILTPGDAVVRVVAACVCGSDLWPYRGVSAVKKPRPIGHELVGVVEALGADVTSTRVGDFVILPFTMSCGECQACRAGYPAACDLVTGFGSTDRWGNPVDGAQGERVRIPLAQHSLFPVGRSEAELEAAGLVPHLLSLADVMSTGYHAAFSAGVSAGDTVVVVGDGAVGLSGVLGARLLGADRVIAMSRHDDRAALAREFGATDVVAERGEEGLAAVRDLLDGDLADAALECVGTEQSMDTALSVVRGGGRVGFVGVPHGPDLSVRRLFDRNITIGGGMASARRYMETLLPDVLSGAIVPGKVFDLELPLADVAEAYAAMDERRATKVLVRP</sequence>
<dbReference type="InterPro" id="IPR011032">
    <property type="entry name" value="GroES-like_sf"/>
</dbReference>
<dbReference type="InterPro" id="IPR002328">
    <property type="entry name" value="ADH_Zn_CS"/>
</dbReference>
<dbReference type="InterPro" id="IPR013149">
    <property type="entry name" value="ADH-like_C"/>
</dbReference>
<gene>
    <name evidence="8" type="ORF">SAMN04324258_0651</name>
</gene>
<organism evidence="8 9">
    <name type="scientific">Krasilnikoviella flava</name>
    <dbReference type="NCBI Taxonomy" id="526729"/>
    <lineage>
        <taxon>Bacteria</taxon>
        <taxon>Bacillati</taxon>
        <taxon>Actinomycetota</taxon>
        <taxon>Actinomycetes</taxon>
        <taxon>Micrococcales</taxon>
        <taxon>Promicromonosporaceae</taxon>
        <taxon>Krasilnikoviella</taxon>
    </lineage>
</organism>
<dbReference type="Pfam" id="PF00107">
    <property type="entry name" value="ADH_zinc_N"/>
    <property type="match status" value="1"/>
</dbReference>
<protein>
    <submittedName>
        <fullName evidence="8">Threonine dehydrogenase</fullName>
    </submittedName>
</protein>
<accession>A0A1T5IL01</accession>
<feature type="domain" description="Alcohol dehydrogenase-like C-terminal" evidence="6">
    <location>
        <begin position="204"/>
        <end position="327"/>
    </location>
</feature>
<comment type="similarity">
    <text evidence="5">Belongs to the zinc-containing alcohol dehydrogenase family.</text>
</comment>
<dbReference type="PROSITE" id="PS00059">
    <property type="entry name" value="ADH_ZINC"/>
    <property type="match status" value="1"/>
</dbReference>